<name>A0A1L7AH54_9PROT</name>
<sequence length="95" mass="10570">MTAEEMLAADAVPEGVSPELRAVWHGLRGEWEAAHVLVQDEPGREAAWVHAWLHRVEGDLGNAGYWYRRANREMPPRGAATDSEGHDIARVLFGL</sequence>
<proteinExistence type="predicted"/>
<evidence type="ECO:0000313" key="1">
    <source>
        <dbReference type="EMBL" id="APT58127.1"/>
    </source>
</evidence>
<dbReference type="AlphaFoldDB" id="A0A1L7AH54"/>
<evidence type="ECO:0000313" key="2">
    <source>
        <dbReference type="Proteomes" id="UP000185494"/>
    </source>
</evidence>
<gene>
    <name evidence="1" type="ORF">RGI145_14430</name>
</gene>
<dbReference type="KEGG" id="rgi:RGI145_14430"/>
<reference evidence="1 2" key="1">
    <citation type="submission" date="2016-05" db="EMBL/GenBank/DDBJ databases">
        <title>Complete Genome and Methylome Analysis of Psychrotrophic Bacterial Isolates from Antarctic Lake Untersee.</title>
        <authorList>
            <person name="Fomenkov A."/>
            <person name="Akimov V.N."/>
            <person name="Vasilyeva L.V."/>
            <person name="Andersen D."/>
            <person name="Vincze T."/>
            <person name="Roberts R.J."/>
        </authorList>
    </citation>
    <scope>NUCLEOTIDE SEQUENCE [LARGE SCALE GENOMIC DNA]</scope>
    <source>
        <strain evidence="1 2">U14-5</strain>
    </source>
</reference>
<dbReference type="eggNOG" id="ENOG5032YM4">
    <property type="taxonomic scope" value="Bacteria"/>
</dbReference>
<dbReference type="STRING" id="257708.RGI145_14430"/>
<organism evidence="1 2">
    <name type="scientific">Roseomonas gilardii</name>
    <dbReference type="NCBI Taxonomy" id="257708"/>
    <lineage>
        <taxon>Bacteria</taxon>
        <taxon>Pseudomonadati</taxon>
        <taxon>Pseudomonadota</taxon>
        <taxon>Alphaproteobacteria</taxon>
        <taxon>Acetobacterales</taxon>
        <taxon>Roseomonadaceae</taxon>
        <taxon>Roseomonas</taxon>
    </lineage>
</organism>
<dbReference type="EMBL" id="CP015583">
    <property type="protein sequence ID" value="APT58127.1"/>
    <property type="molecule type" value="Genomic_DNA"/>
</dbReference>
<accession>A0A1L7AH54</accession>
<dbReference type="RefSeq" id="WP_075798904.1">
    <property type="nucleotide sequence ID" value="NZ_CP015583.1"/>
</dbReference>
<protein>
    <submittedName>
        <fullName evidence="1">Uncharacterized protein</fullName>
    </submittedName>
</protein>
<dbReference type="Proteomes" id="UP000185494">
    <property type="component" value="Chromosome 1"/>
</dbReference>